<sequence length="95" mass="11482">MIFEWDEIKNENNIKKHDGISFKIAARVFLDSKRIEKYDEQHSTLEEQRWNAIGLVEDVLFVVFTERKNDIIRLISARKANQEEINEYYSNYDIR</sequence>
<comment type="caution">
    <text evidence="1">The sequence shown here is derived from an EMBL/GenBank/DDBJ whole genome shotgun (WGS) entry which is preliminary data.</text>
</comment>
<evidence type="ECO:0000313" key="1">
    <source>
        <dbReference type="EMBL" id="EMB35047.1"/>
    </source>
</evidence>
<accession>A0A0E2E850</accession>
<dbReference type="RefSeq" id="WP_002675562.1">
    <property type="nucleotide sequence ID" value="NZ_CM001795.1"/>
</dbReference>
<dbReference type="Pfam" id="PF04365">
    <property type="entry name" value="BrnT_toxin"/>
    <property type="match status" value="1"/>
</dbReference>
<dbReference type="AlphaFoldDB" id="A0A0E2E850"/>
<organism evidence="1">
    <name type="scientific">Treponema denticola H-22</name>
    <dbReference type="NCBI Taxonomy" id="999432"/>
    <lineage>
        <taxon>Bacteria</taxon>
        <taxon>Pseudomonadati</taxon>
        <taxon>Spirochaetota</taxon>
        <taxon>Spirochaetia</taxon>
        <taxon>Spirochaetales</taxon>
        <taxon>Treponemataceae</taxon>
        <taxon>Treponema</taxon>
    </lineage>
</organism>
<dbReference type="Proteomes" id="UP000011705">
    <property type="component" value="Chromosome"/>
</dbReference>
<proteinExistence type="predicted"/>
<dbReference type="InterPro" id="IPR038573">
    <property type="entry name" value="BrnT_sf"/>
</dbReference>
<dbReference type="EMBL" id="AGDV01000006">
    <property type="protein sequence ID" value="EMB35047.1"/>
    <property type="molecule type" value="Genomic_DNA"/>
</dbReference>
<gene>
    <name evidence="1" type="ORF">HMPREF9726_00813</name>
</gene>
<dbReference type="Gene3D" id="3.10.450.530">
    <property type="entry name" value="Ribonuclease toxin, BrnT, of type II toxin-antitoxin system"/>
    <property type="match status" value="1"/>
</dbReference>
<protein>
    <recommendedName>
        <fullName evidence="2">BrnT family toxin</fullName>
    </recommendedName>
</protein>
<evidence type="ECO:0008006" key="2">
    <source>
        <dbReference type="Google" id="ProtNLM"/>
    </source>
</evidence>
<dbReference type="HOGENOM" id="CLU_149290_2_0_12"/>
<dbReference type="PATRIC" id="fig|999432.5.peg.845"/>
<name>A0A0E2E850_TREDN</name>
<dbReference type="InterPro" id="IPR007460">
    <property type="entry name" value="BrnT_toxin"/>
</dbReference>
<reference evidence="1" key="1">
    <citation type="submission" date="2012-01" db="EMBL/GenBank/DDBJ databases">
        <title>The Genome Sequence of Treponema denticola H-22.</title>
        <authorList>
            <consortium name="The Broad Institute Genome Sequencing Platform"/>
            <person name="Earl A."/>
            <person name="Ward D."/>
            <person name="Feldgarden M."/>
            <person name="Gevers D."/>
            <person name="Blanton J.M."/>
            <person name="Fenno C.J."/>
            <person name="Baranova O.V."/>
            <person name="Mathney J."/>
            <person name="Dewhirst F.E."/>
            <person name="Izard J."/>
            <person name="Young S.K."/>
            <person name="Zeng Q."/>
            <person name="Gargeya S."/>
            <person name="Fitzgerald M."/>
            <person name="Haas B."/>
            <person name="Abouelleil A."/>
            <person name="Alvarado L."/>
            <person name="Arachchi H.M."/>
            <person name="Berlin A."/>
            <person name="Chapman S.B."/>
            <person name="Gearin G."/>
            <person name="Goldberg J."/>
            <person name="Griggs A."/>
            <person name="Gujja S."/>
            <person name="Hansen M."/>
            <person name="Heiman D."/>
            <person name="Howarth C."/>
            <person name="Larimer J."/>
            <person name="Lui A."/>
            <person name="MacDonald P.J.P."/>
            <person name="McCowen C."/>
            <person name="Montmayeur A."/>
            <person name="Murphy C."/>
            <person name="Neiman D."/>
            <person name="Pearson M."/>
            <person name="Priest M."/>
            <person name="Roberts A."/>
            <person name="Saif S."/>
            <person name="Shea T."/>
            <person name="Sisk P."/>
            <person name="Stolte C."/>
            <person name="Sykes S."/>
            <person name="Wortman J."/>
            <person name="Nusbaum C."/>
            <person name="Birren B."/>
        </authorList>
    </citation>
    <scope>NUCLEOTIDE SEQUENCE [LARGE SCALE GENOMIC DNA]</scope>
    <source>
        <strain evidence="1">H-22</strain>
    </source>
</reference>